<dbReference type="AlphaFoldDB" id="N8ZQC7"/>
<keyword evidence="2" id="KW-0863">Zinc-finger</keyword>
<dbReference type="RefSeq" id="WP_004862047.1">
    <property type="nucleotide sequence ID" value="NZ_ASYY01000058.1"/>
</dbReference>
<gene>
    <name evidence="6" type="ORF">F960_01954</name>
</gene>
<dbReference type="EMBL" id="APPN01000063">
    <property type="protein sequence ID" value="ENV33948.1"/>
    <property type="molecule type" value="Genomic_DNA"/>
</dbReference>
<dbReference type="GeneID" id="84209305"/>
<evidence type="ECO:0000256" key="3">
    <source>
        <dbReference type="ARBA" id="ARBA00022833"/>
    </source>
</evidence>
<keyword evidence="3" id="KW-0862">Zinc</keyword>
<feature type="domain" description="Zinc finger DksA/TraR C4-type" evidence="5">
    <location>
        <begin position="34"/>
        <end position="62"/>
    </location>
</feature>
<dbReference type="PANTHER" id="PTHR38777:SF1">
    <property type="entry name" value="DNAK SUPPRESSOR PROTEIN"/>
    <property type="match status" value="1"/>
</dbReference>
<comment type="caution">
    <text evidence="4">Lacks conserved residue(s) required for the propagation of feature annotation.</text>
</comment>
<evidence type="ECO:0000313" key="6">
    <source>
        <dbReference type="EMBL" id="ENV33948.1"/>
    </source>
</evidence>
<dbReference type="OrthoDB" id="962301at2"/>
<keyword evidence="7" id="KW-1185">Reference proteome</keyword>
<dbReference type="PATRIC" id="fig|1120926.3.peg.1883"/>
<sequence>MVDLVDMAEEFRDFQLQQNINARAQFETESNLDCDDCGEEIPEQRRALKGVTRCITCQTKFEAQQKHFRG</sequence>
<organism evidence="6 7">
    <name type="scientific">Acinetobacter gerneri DSM 14967 = CIP 107464 = MTCC 9824</name>
    <dbReference type="NCBI Taxonomy" id="1120926"/>
    <lineage>
        <taxon>Bacteria</taxon>
        <taxon>Pseudomonadati</taxon>
        <taxon>Pseudomonadota</taxon>
        <taxon>Gammaproteobacteria</taxon>
        <taxon>Moraxellales</taxon>
        <taxon>Moraxellaceae</taxon>
        <taxon>Acinetobacter</taxon>
    </lineage>
</organism>
<dbReference type="HOGENOM" id="CLU_158637_1_1_6"/>
<evidence type="ECO:0000256" key="1">
    <source>
        <dbReference type="ARBA" id="ARBA00022723"/>
    </source>
</evidence>
<name>N8ZQC7_9GAMM</name>
<protein>
    <recommendedName>
        <fullName evidence="5">Zinc finger DksA/TraR C4-type domain-containing protein</fullName>
    </recommendedName>
</protein>
<dbReference type="PROSITE" id="PS51128">
    <property type="entry name" value="ZF_DKSA_2"/>
    <property type="match status" value="1"/>
</dbReference>
<accession>N8ZQC7</accession>
<keyword evidence="1" id="KW-0479">Metal-binding</keyword>
<dbReference type="Proteomes" id="UP000013117">
    <property type="component" value="Unassembled WGS sequence"/>
</dbReference>
<proteinExistence type="predicted"/>
<evidence type="ECO:0000313" key="7">
    <source>
        <dbReference type="Proteomes" id="UP000013117"/>
    </source>
</evidence>
<evidence type="ECO:0000256" key="4">
    <source>
        <dbReference type="PROSITE-ProRule" id="PRU00510"/>
    </source>
</evidence>
<evidence type="ECO:0000259" key="5">
    <source>
        <dbReference type="Pfam" id="PF01258"/>
    </source>
</evidence>
<dbReference type="InterPro" id="IPR000962">
    <property type="entry name" value="Znf_DskA_TraR"/>
</dbReference>
<dbReference type="SUPFAM" id="SSF57716">
    <property type="entry name" value="Glucocorticoid receptor-like (DNA-binding domain)"/>
    <property type="match status" value="1"/>
</dbReference>
<dbReference type="PANTHER" id="PTHR38777">
    <property type="entry name" value="FELS-2 PROPHAGE PROTEIN"/>
    <property type="match status" value="1"/>
</dbReference>
<dbReference type="Gene3D" id="1.20.120.910">
    <property type="entry name" value="DksA, coiled-coil domain"/>
    <property type="match status" value="1"/>
</dbReference>
<dbReference type="GO" id="GO:0008270">
    <property type="term" value="F:zinc ion binding"/>
    <property type="evidence" value="ECO:0007669"/>
    <property type="project" value="UniProtKB-KW"/>
</dbReference>
<dbReference type="eggNOG" id="COG1734">
    <property type="taxonomic scope" value="Bacteria"/>
</dbReference>
<evidence type="ECO:0000256" key="2">
    <source>
        <dbReference type="ARBA" id="ARBA00022771"/>
    </source>
</evidence>
<dbReference type="Pfam" id="PF01258">
    <property type="entry name" value="zf-dskA_traR"/>
    <property type="match status" value="1"/>
</dbReference>
<dbReference type="STRING" id="202952.GCA_000747725_01991"/>
<comment type="caution">
    <text evidence="6">The sequence shown here is derived from an EMBL/GenBank/DDBJ whole genome shotgun (WGS) entry which is preliminary data.</text>
</comment>
<reference evidence="6 7" key="1">
    <citation type="submission" date="2013-02" db="EMBL/GenBank/DDBJ databases">
        <title>The Genome Sequence of Acinetobacter gerneri CIP 107464.</title>
        <authorList>
            <consortium name="The Broad Institute Genome Sequencing Platform"/>
            <consortium name="The Broad Institute Genome Sequencing Center for Infectious Disease"/>
            <person name="Cerqueira G."/>
            <person name="Feldgarden M."/>
            <person name="Courvalin P."/>
            <person name="Perichon B."/>
            <person name="Grillot-Courvalin C."/>
            <person name="Clermont D."/>
            <person name="Rocha E."/>
            <person name="Yoon E.-J."/>
            <person name="Nemec A."/>
            <person name="Walker B."/>
            <person name="Young S.K."/>
            <person name="Zeng Q."/>
            <person name="Gargeya S."/>
            <person name="Fitzgerald M."/>
            <person name="Haas B."/>
            <person name="Abouelleil A."/>
            <person name="Alvarado L."/>
            <person name="Arachchi H.M."/>
            <person name="Berlin A.M."/>
            <person name="Chapman S.B."/>
            <person name="Dewar J."/>
            <person name="Goldberg J."/>
            <person name="Griggs A."/>
            <person name="Gujja S."/>
            <person name="Hansen M."/>
            <person name="Howarth C."/>
            <person name="Imamovic A."/>
            <person name="Larimer J."/>
            <person name="McCowan C."/>
            <person name="Murphy C."/>
            <person name="Neiman D."/>
            <person name="Pearson M."/>
            <person name="Priest M."/>
            <person name="Roberts A."/>
            <person name="Saif S."/>
            <person name="Shea T."/>
            <person name="Sisk P."/>
            <person name="Sykes S."/>
            <person name="Wortman J."/>
            <person name="Nusbaum C."/>
            <person name="Birren B."/>
        </authorList>
    </citation>
    <scope>NUCLEOTIDE SEQUENCE [LARGE SCALE GENOMIC DNA]</scope>
    <source>
        <strain evidence="6 7">CIP 107464</strain>
    </source>
</reference>
<dbReference type="GO" id="GO:1900378">
    <property type="term" value="P:positive regulation of secondary metabolite biosynthetic process"/>
    <property type="evidence" value="ECO:0007669"/>
    <property type="project" value="TreeGrafter"/>
</dbReference>